<dbReference type="RefSeq" id="WP_011821928.1">
    <property type="nucleotide sequence ID" value="NC_008818.1"/>
</dbReference>
<dbReference type="InterPro" id="IPR036388">
    <property type="entry name" value="WH-like_DNA-bd_sf"/>
</dbReference>
<evidence type="ECO:0000256" key="1">
    <source>
        <dbReference type="ARBA" id="ARBA00009350"/>
    </source>
</evidence>
<dbReference type="Pfam" id="PF02001">
    <property type="entry name" value="DUF134"/>
    <property type="match status" value="1"/>
</dbReference>
<dbReference type="KEGG" id="hbu:Hbut_0756"/>
<dbReference type="Gene3D" id="1.10.10.10">
    <property type="entry name" value="Winged helix-like DNA-binding domain superfamily/Winged helix DNA-binding domain"/>
    <property type="match status" value="1"/>
</dbReference>
<proteinExistence type="inferred from homology"/>
<evidence type="ECO:0000256" key="2">
    <source>
        <dbReference type="HAMAP-Rule" id="MF_00674"/>
    </source>
</evidence>
<protein>
    <recommendedName>
        <fullName evidence="2">UPF0251 protein Hbut_0756</fullName>
    </recommendedName>
</protein>
<reference evidence="3 4" key="1">
    <citation type="journal article" date="2007" name="Archaea">
        <title>The genome of Hyperthermus butylicus: a sulfur-reducing, peptide fermenting, neutrophilic Crenarchaeote growing up to 108 degrees C.</title>
        <authorList>
            <person name="Brugger K."/>
            <person name="Chen L."/>
            <person name="Stark M."/>
            <person name="Zibat A."/>
            <person name="Redder P."/>
            <person name="Ruepp A."/>
            <person name="Awayez M."/>
            <person name="She Q."/>
            <person name="Garrett R.A."/>
            <person name="Klenk H.P."/>
        </authorList>
    </citation>
    <scope>NUCLEOTIDE SEQUENCE [LARGE SCALE GENOMIC DNA]</scope>
    <source>
        <strain evidence="4">DSM 5456 / JCM 9403 / PLM1-5</strain>
    </source>
</reference>
<dbReference type="EnsemblBacteria" id="ABM80610">
    <property type="protein sequence ID" value="ABM80610"/>
    <property type="gene ID" value="Hbut_0756"/>
</dbReference>
<dbReference type="GeneID" id="4782845"/>
<dbReference type="PANTHER" id="PTHR37478">
    <property type="match status" value="1"/>
</dbReference>
<name>A2BKU9_HYPBU</name>
<dbReference type="HOGENOM" id="CLU_094511_2_0_2"/>
<dbReference type="AlphaFoldDB" id="A2BKU9"/>
<accession>A2BKU9</accession>
<dbReference type="Proteomes" id="UP000002593">
    <property type="component" value="Chromosome"/>
</dbReference>
<comment type="similarity">
    <text evidence="1 2">Belongs to the UPF0251 family.</text>
</comment>
<dbReference type="HAMAP" id="MF_00674">
    <property type="entry name" value="UPF0251"/>
    <property type="match status" value="1"/>
</dbReference>
<dbReference type="PANTHER" id="PTHR37478:SF2">
    <property type="entry name" value="UPF0251 PROTEIN TK0562"/>
    <property type="match status" value="1"/>
</dbReference>
<dbReference type="eggNOG" id="arCOG02238">
    <property type="taxonomic scope" value="Archaea"/>
</dbReference>
<dbReference type="CDD" id="cd06171">
    <property type="entry name" value="Sigma70_r4"/>
    <property type="match status" value="1"/>
</dbReference>
<dbReference type="InterPro" id="IPR013324">
    <property type="entry name" value="RNA_pol_sigma_r3/r4-like"/>
</dbReference>
<sequence>MAGMPGGPWRWRWTWSRPGRPPKPRLIWFRPRVRAFVPVDEMGRPIPSEPVYLLPDELEALRLVYYEGLTQEEAAKKMNVSRGTLWRALASGRKKLVQALIEGKLLVLVAPEEKPDRERGS</sequence>
<dbReference type="STRING" id="415426.Hbut_0756"/>
<dbReference type="SUPFAM" id="SSF88659">
    <property type="entry name" value="Sigma3 and sigma4 domains of RNA polymerase sigma factors"/>
    <property type="match status" value="1"/>
</dbReference>
<evidence type="ECO:0000313" key="4">
    <source>
        <dbReference type="Proteomes" id="UP000002593"/>
    </source>
</evidence>
<dbReference type="InterPro" id="IPR002852">
    <property type="entry name" value="UPF0251"/>
</dbReference>
<organism evidence="3 4">
    <name type="scientific">Hyperthermus butylicus (strain DSM 5456 / JCM 9403 / PLM1-5)</name>
    <dbReference type="NCBI Taxonomy" id="415426"/>
    <lineage>
        <taxon>Archaea</taxon>
        <taxon>Thermoproteota</taxon>
        <taxon>Thermoprotei</taxon>
        <taxon>Desulfurococcales</taxon>
        <taxon>Pyrodictiaceae</taxon>
        <taxon>Hyperthermus</taxon>
    </lineage>
</organism>
<gene>
    <name evidence="3" type="ordered locus">Hbut_0756</name>
</gene>
<evidence type="ECO:0000313" key="3">
    <source>
        <dbReference type="EMBL" id="ABM80610.1"/>
    </source>
</evidence>
<dbReference type="EMBL" id="CP000493">
    <property type="protein sequence ID" value="ABM80610.1"/>
    <property type="molecule type" value="Genomic_DNA"/>
</dbReference>
<keyword evidence="4" id="KW-1185">Reference proteome</keyword>